<dbReference type="PANTHER" id="PTHR47257:SF1">
    <property type="entry name" value="PH-RESPONSE TRANSCRIPTION FACTOR PACC_RIM101"/>
    <property type="match status" value="1"/>
</dbReference>
<feature type="region of interest" description="Disordered" evidence="10">
    <location>
        <begin position="281"/>
        <end position="393"/>
    </location>
</feature>
<dbReference type="Gene3D" id="3.30.160.60">
    <property type="entry name" value="Classic Zinc Finger"/>
    <property type="match status" value="2"/>
</dbReference>
<dbReference type="InterPro" id="IPR013087">
    <property type="entry name" value="Znf_C2H2_type"/>
</dbReference>
<dbReference type="PROSITE" id="PS50157">
    <property type="entry name" value="ZINC_FINGER_C2H2_2"/>
    <property type="match status" value="1"/>
</dbReference>
<dbReference type="GO" id="GO:0008270">
    <property type="term" value="F:zinc ion binding"/>
    <property type="evidence" value="ECO:0007669"/>
    <property type="project" value="UniProtKB-KW"/>
</dbReference>
<protein>
    <recommendedName>
        <fullName evidence="11">C2H2-type domain-containing protein</fullName>
    </recommendedName>
</protein>
<dbReference type="GO" id="GO:0005634">
    <property type="term" value="C:nucleus"/>
    <property type="evidence" value="ECO:0007669"/>
    <property type="project" value="UniProtKB-SubCell"/>
</dbReference>
<feature type="compositionally biased region" description="Low complexity" evidence="10">
    <location>
        <begin position="301"/>
        <end position="325"/>
    </location>
</feature>
<accession>A0A0L0S672</accession>
<evidence type="ECO:0000256" key="9">
    <source>
        <dbReference type="PROSITE-ProRule" id="PRU00042"/>
    </source>
</evidence>
<dbReference type="SUPFAM" id="SSF57667">
    <property type="entry name" value="beta-beta-alpha zinc fingers"/>
    <property type="match status" value="2"/>
</dbReference>
<keyword evidence="2" id="KW-0678">Repressor</keyword>
<sequence>MRPQARLARCRESVAACLPGLTLAKSTAPLSTSTTRSFASPARRDLRHSIPHARCRSRLAVAGKVSARARHIAPIPPHPTHPPAIRTRAAAAALETKYKRAPPASSTQLAALPADPARVRIRTRIAMNLAATFIPALARNASVLLADLGLTSPSTTTTPNAAPARNPAAAATSAAPRDEDGVDDEYGDLKCQWAGCCARFADAELLFHHLSEDHVGRKAAGTLCLECKWTLPGGHICGLAKTKRDHLTSHLRVHMTDLKPHWCPDCKKRFKRPQDLKKHELTFSHIATRTKNSRRRSAQLAPTTPNEAASSSSAPASRSLAATSTLVLPSPPPPPPRRGSSSGSFEGSLLAPPNAHRLQLPTPALSGRDGPSPSPVGLPPVNYTRMPSPIVDV</sequence>
<dbReference type="VEuPathDB" id="FungiDB:AMAG_18371"/>
<dbReference type="AlphaFoldDB" id="A0A0L0S672"/>
<dbReference type="PROSITE" id="PS00028">
    <property type="entry name" value="ZINC_FINGER_C2H2_1"/>
    <property type="match status" value="2"/>
</dbReference>
<dbReference type="STRING" id="578462.A0A0L0S672"/>
<keyword evidence="7" id="KW-0539">Nucleus</keyword>
<keyword evidence="4" id="KW-0677">Repeat</keyword>
<reference evidence="12 13" key="1">
    <citation type="submission" date="2009-11" db="EMBL/GenBank/DDBJ databases">
        <title>Annotation of Allomyces macrogynus ATCC 38327.</title>
        <authorList>
            <consortium name="The Broad Institute Genome Sequencing Platform"/>
            <person name="Russ C."/>
            <person name="Cuomo C."/>
            <person name="Burger G."/>
            <person name="Gray M.W."/>
            <person name="Holland P.W.H."/>
            <person name="King N."/>
            <person name="Lang F.B.F."/>
            <person name="Roger A.J."/>
            <person name="Ruiz-Trillo I."/>
            <person name="Young S.K."/>
            <person name="Zeng Q."/>
            <person name="Gargeya S."/>
            <person name="Fitzgerald M."/>
            <person name="Haas B."/>
            <person name="Abouelleil A."/>
            <person name="Alvarado L."/>
            <person name="Arachchi H.M."/>
            <person name="Berlin A."/>
            <person name="Chapman S.B."/>
            <person name="Gearin G."/>
            <person name="Goldberg J."/>
            <person name="Griggs A."/>
            <person name="Gujja S."/>
            <person name="Hansen M."/>
            <person name="Heiman D."/>
            <person name="Howarth C."/>
            <person name="Larimer J."/>
            <person name="Lui A."/>
            <person name="MacDonald P.J.P."/>
            <person name="McCowen C."/>
            <person name="Montmayeur A."/>
            <person name="Murphy C."/>
            <person name="Neiman D."/>
            <person name="Pearson M."/>
            <person name="Priest M."/>
            <person name="Roberts A."/>
            <person name="Saif S."/>
            <person name="Shea T."/>
            <person name="Sisk P."/>
            <person name="Stolte C."/>
            <person name="Sykes S."/>
            <person name="Wortman J."/>
            <person name="Nusbaum C."/>
            <person name="Birren B."/>
        </authorList>
    </citation>
    <scope>NUCLEOTIDE SEQUENCE [LARGE SCALE GENOMIC DNA]</scope>
    <source>
        <strain evidence="12 13">ATCC 38327</strain>
    </source>
</reference>
<keyword evidence="5 9" id="KW-0863">Zinc-finger</keyword>
<dbReference type="PANTHER" id="PTHR47257">
    <property type="entry name" value="PH-RESPONSE TRANSCRIPTION FACTOR PACC/RIM101"/>
    <property type="match status" value="1"/>
</dbReference>
<proteinExistence type="inferred from homology"/>
<feature type="domain" description="C2H2-type" evidence="11">
    <location>
        <begin position="261"/>
        <end position="290"/>
    </location>
</feature>
<evidence type="ECO:0000256" key="5">
    <source>
        <dbReference type="ARBA" id="ARBA00022771"/>
    </source>
</evidence>
<evidence type="ECO:0000256" key="6">
    <source>
        <dbReference type="ARBA" id="ARBA00022833"/>
    </source>
</evidence>
<evidence type="ECO:0000259" key="11">
    <source>
        <dbReference type="PROSITE" id="PS50157"/>
    </source>
</evidence>
<dbReference type="GO" id="GO:0045944">
    <property type="term" value="P:positive regulation of transcription by RNA polymerase II"/>
    <property type="evidence" value="ECO:0007669"/>
    <property type="project" value="TreeGrafter"/>
</dbReference>
<organism evidence="12 13">
    <name type="scientific">Allomyces macrogynus (strain ATCC 38327)</name>
    <name type="common">Allomyces javanicus var. macrogynus</name>
    <dbReference type="NCBI Taxonomy" id="578462"/>
    <lineage>
        <taxon>Eukaryota</taxon>
        <taxon>Fungi</taxon>
        <taxon>Fungi incertae sedis</taxon>
        <taxon>Blastocladiomycota</taxon>
        <taxon>Blastocladiomycetes</taxon>
        <taxon>Blastocladiales</taxon>
        <taxon>Blastocladiaceae</taxon>
        <taxon>Allomyces</taxon>
    </lineage>
</organism>
<dbReference type="EMBL" id="GG745332">
    <property type="protein sequence ID" value="KNE58078.1"/>
    <property type="molecule type" value="Genomic_DNA"/>
</dbReference>
<evidence type="ECO:0000256" key="3">
    <source>
        <dbReference type="ARBA" id="ARBA00022723"/>
    </source>
</evidence>
<keyword evidence="6" id="KW-0862">Zinc</keyword>
<name>A0A0L0S672_ALLM3</name>
<evidence type="ECO:0000256" key="10">
    <source>
        <dbReference type="SAM" id="MobiDB-lite"/>
    </source>
</evidence>
<dbReference type="Proteomes" id="UP000054350">
    <property type="component" value="Unassembled WGS sequence"/>
</dbReference>
<evidence type="ECO:0000256" key="2">
    <source>
        <dbReference type="ARBA" id="ARBA00022491"/>
    </source>
</evidence>
<dbReference type="InterPro" id="IPR036236">
    <property type="entry name" value="Znf_C2H2_sf"/>
</dbReference>
<keyword evidence="3" id="KW-0479">Metal-binding</keyword>
<evidence type="ECO:0000256" key="7">
    <source>
        <dbReference type="ARBA" id="ARBA00023242"/>
    </source>
</evidence>
<feature type="compositionally biased region" description="Low complexity" evidence="10">
    <location>
        <begin position="154"/>
        <end position="175"/>
    </location>
</feature>
<comment type="subcellular location">
    <subcellularLocation>
        <location evidence="1">Nucleus</location>
    </subcellularLocation>
</comment>
<gene>
    <name evidence="12" type="ORF">AMAG_18371</name>
</gene>
<keyword evidence="13" id="KW-1185">Reference proteome</keyword>
<reference evidence="13" key="2">
    <citation type="submission" date="2009-11" db="EMBL/GenBank/DDBJ databases">
        <title>The Genome Sequence of Allomyces macrogynus strain ATCC 38327.</title>
        <authorList>
            <consortium name="The Broad Institute Genome Sequencing Platform"/>
            <person name="Russ C."/>
            <person name="Cuomo C."/>
            <person name="Shea T."/>
            <person name="Young S.K."/>
            <person name="Zeng Q."/>
            <person name="Koehrsen M."/>
            <person name="Haas B."/>
            <person name="Borodovsky M."/>
            <person name="Guigo R."/>
            <person name="Alvarado L."/>
            <person name="Berlin A."/>
            <person name="Borenstein D."/>
            <person name="Chen Z."/>
            <person name="Engels R."/>
            <person name="Freedman E."/>
            <person name="Gellesch M."/>
            <person name="Goldberg J."/>
            <person name="Griggs A."/>
            <person name="Gujja S."/>
            <person name="Heiman D."/>
            <person name="Hepburn T."/>
            <person name="Howarth C."/>
            <person name="Jen D."/>
            <person name="Larson L."/>
            <person name="Lewis B."/>
            <person name="Mehta T."/>
            <person name="Park D."/>
            <person name="Pearson M."/>
            <person name="Roberts A."/>
            <person name="Saif S."/>
            <person name="Shenoy N."/>
            <person name="Sisk P."/>
            <person name="Stolte C."/>
            <person name="Sykes S."/>
            <person name="Walk T."/>
            <person name="White J."/>
            <person name="Yandava C."/>
            <person name="Burger G."/>
            <person name="Gray M.W."/>
            <person name="Holland P.W.H."/>
            <person name="King N."/>
            <person name="Lang F.B.F."/>
            <person name="Roger A.J."/>
            <person name="Ruiz-Trillo I."/>
            <person name="Lander E."/>
            <person name="Nusbaum C."/>
        </authorList>
    </citation>
    <scope>NUCLEOTIDE SEQUENCE [LARGE SCALE GENOMIC DNA]</scope>
    <source>
        <strain evidence="13">ATCC 38327</strain>
    </source>
</reference>
<evidence type="ECO:0000313" key="12">
    <source>
        <dbReference type="EMBL" id="KNE58078.1"/>
    </source>
</evidence>
<dbReference type="OrthoDB" id="6155966at2759"/>
<dbReference type="InterPro" id="IPR050806">
    <property type="entry name" value="pacC/RIM101"/>
</dbReference>
<feature type="region of interest" description="Disordered" evidence="10">
    <location>
        <begin position="154"/>
        <end position="181"/>
    </location>
</feature>
<evidence type="ECO:0000256" key="1">
    <source>
        <dbReference type="ARBA" id="ARBA00004123"/>
    </source>
</evidence>
<dbReference type="SMART" id="SM00355">
    <property type="entry name" value="ZnF_C2H2"/>
    <property type="match status" value="3"/>
</dbReference>
<evidence type="ECO:0000256" key="8">
    <source>
        <dbReference type="ARBA" id="ARBA00038089"/>
    </source>
</evidence>
<evidence type="ECO:0000256" key="4">
    <source>
        <dbReference type="ARBA" id="ARBA00022737"/>
    </source>
</evidence>
<comment type="similarity">
    <text evidence="8">Belongs to the pacC/RIM101 family.</text>
</comment>
<evidence type="ECO:0000313" key="13">
    <source>
        <dbReference type="Proteomes" id="UP000054350"/>
    </source>
</evidence>
<dbReference type="eggNOG" id="KOG1721">
    <property type="taxonomic scope" value="Eukaryota"/>
</dbReference>